<dbReference type="InterPro" id="IPR013083">
    <property type="entry name" value="Znf_RING/FYVE/PHD"/>
</dbReference>
<gene>
    <name evidence="7" type="ORF">GSLYS_00017482001</name>
</gene>
<evidence type="ECO:0000256" key="2">
    <source>
        <dbReference type="ARBA" id="ARBA00022771"/>
    </source>
</evidence>
<dbReference type="Pfam" id="PF13445">
    <property type="entry name" value="zf-RING_UBOX"/>
    <property type="match status" value="1"/>
</dbReference>
<dbReference type="SUPFAM" id="SSF57850">
    <property type="entry name" value="RING/U-box"/>
    <property type="match status" value="1"/>
</dbReference>
<dbReference type="PROSITE" id="PS50119">
    <property type="entry name" value="ZF_BBOX"/>
    <property type="match status" value="1"/>
</dbReference>
<comment type="caution">
    <text evidence="7">The sequence shown here is derived from an EMBL/GenBank/DDBJ whole genome shotgun (WGS) entry which is preliminary data.</text>
</comment>
<dbReference type="InterPro" id="IPR047153">
    <property type="entry name" value="TRIM45/56/19-like"/>
</dbReference>
<dbReference type="PROSITE" id="PS50089">
    <property type="entry name" value="ZF_RING_2"/>
    <property type="match status" value="1"/>
</dbReference>
<evidence type="ECO:0000256" key="3">
    <source>
        <dbReference type="ARBA" id="ARBA00022833"/>
    </source>
</evidence>
<dbReference type="PROSITE" id="PS00518">
    <property type="entry name" value="ZF_RING_1"/>
    <property type="match status" value="1"/>
</dbReference>
<keyword evidence="8" id="KW-1185">Reference proteome</keyword>
<keyword evidence="2 4" id="KW-0863">Zinc-finger</keyword>
<feature type="domain" description="RING-type" evidence="5">
    <location>
        <begin position="7"/>
        <end position="93"/>
    </location>
</feature>
<feature type="non-terminal residue" evidence="7">
    <location>
        <position position="170"/>
    </location>
</feature>
<dbReference type="SMART" id="SM00184">
    <property type="entry name" value="RING"/>
    <property type="match status" value="1"/>
</dbReference>
<protein>
    <submittedName>
        <fullName evidence="7">Uncharacterized protein</fullName>
    </submittedName>
</protein>
<dbReference type="InterPro" id="IPR017907">
    <property type="entry name" value="Znf_RING_CS"/>
</dbReference>
<dbReference type="InterPro" id="IPR027370">
    <property type="entry name" value="Znf-RING_euk"/>
</dbReference>
<proteinExistence type="predicted"/>
<dbReference type="Gene3D" id="4.10.830.40">
    <property type="match status" value="1"/>
</dbReference>
<evidence type="ECO:0000256" key="1">
    <source>
        <dbReference type="ARBA" id="ARBA00022723"/>
    </source>
</evidence>
<dbReference type="PANTHER" id="PTHR25462">
    <property type="entry name" value="BONUS, ISOFORM C-RELATED"/>
    <property type="match status" value="1"/>
</dbReference>
<name>A0AAV2ICK7_LYMST</name>
<keyword evidence="1" id="KW-0479">Metal-binding</keyword>
<evidence type="ECO:0000313" key="8">
    <source>
        <dbReference type="Proteomes" id="UP001497497"/>
    </source>
</evidence>
<dbReference type="InterPro" id="IPR001841">
    <property type="entry name" value="Znf_RING"/>
</dbReference>
<organism evidence="7 8">
    <name type="scientific">Lymnaea stagnalis</name>
    <name type="common">Great pond snail</name>
    <name type="synonym">Helix stagnalis</name>
    <dbReference type="NCBI Taxonomy" id="6523"/>
    <lineage>
        <taxon>Eukaryota</taxon>
        <taxon>Metazoa</taxon>
        <taxon>Spiralia</taxon>
        <taxon>Lophotrochozoa</taxon>
        <taxon>Mollusca</taxon>
        <taxon>Gastropoda</taxon>
        <taxon>Heterobranchia</taxon>
        <taxon>Euthyneura</taxon>
        <taxon>Panpulmonata</taxon>
        <taxon>Hygrophila</taxon>
        <taxon>Lymnaeoidea</taxon>
        <taxon>Lymnaeidae</taxon>
        <taxon>Lymnaea</taxon>
    </lineage>
</organism>
<reference evidence="7 8" key="1">
    <citation type="submission" date="2024-04" db="EMBL/GenBank/DDBJ databases">
        <authorList>
            <consortium name="Genoscope - CEA"/>
            <person name="William W."/>
        </authorList>
    </citation>
    <scope>NUCLEOTIDE SEQUENCE [LARGE SCALE GENOMIC DNA]</scope>
</reference>
<accession>A0AAV2ICK7</accession>
<evidence type="ECO:0000313" key="7">
    <source>
        <dbReference type="EMBL" id="CAL1543969.1"/>
    </source>
</evidence>
<sequence>MEEDLTCPVCLELYADPLMMPCSHSVCKACLHDVMKSRGKQGKDDFFLQMKTNDFHYRMLDLIKAKCFDIISSNTIRLSFSHNFSDLECPACRQSHKLTAEQVNKLPKNLALENIVFRYQEIRSCSMSNTGNMKTKRHADWFCQQCQVLYCQQCLDVYHPKRGPLVKHKV</sequence>
<dbReference type="PANTHER" id="PTHR25462:SF306">
    <property type="entry name" value="TRIPARTITE MOTIF CONTAINING 9"/>
    <property type="match status" value="1"/>
</dbReference>
<dbReference type="AlphaFoldDB" id="A0AAV2ICK7"/>
<evidence type="ECO:0000256" key="4">
    <source>
        <dbReference type="PROSITE-ProRule" id="PRU00024"/>
    </source>
</evidence>
<dbReference type="GO" id="GO:0061630">
    <property type="term" value="F:ubiquitin protein ligase activity"/>
    <property type="evidence" value="ECO:0007669"/>
    <property type="project" value="TreeGrafter"/>
</dbReference>
<feature type="domain" description="B box-type" evidence="6">
    <location>
        <begin position="120"/>
        <end position="170"/>
    </location>
</feature>
<dbReference type="Gene3D" id="3.30.40.10">
    <property type="entry name" value="Zinc/RING finger domain, C3HC4 (zinc finger)"/>
    <property type="match status" value="1"/>
</dbReference>
<dbReference type="EMBL" id="CAXITT010000586">
    <property type="protein sequence ID" value="CAL1543969.1"/>
    <property type="molecule type" value="Genomic_DNA"/>
</dbReference>
<dbReference type="GO" id="GO:0008270">
    <property type="term" value="F:zinc ion binding"/>
    <property type="evidence" value="ECO:0007669"/>
    <property type="project" value="UniProtKB-KW"/>
</dbReference>
<evidence type="ECO:0000259" key="5">
    <source>
        <dbReference type="PROSITE" id="PS50089"/>
    </source>
</evidence>
<dbReference type="InterPro" id="IPR000315">
    <property type="entry name" value="Znf_B-box"/>
</dbReference>
<evidence type="ECO:0000259" key="6">
    <source>
        <dbReference type="PROSITE" id="PS50119"/>
    </source>
</evidence>
<keyword evidence="3" id="KW-0862">Zinc</keyword>
<dbReference type="Proteomes" id="UP001497497">
    <property type="component" value="Unassembled WGS sequence"/>
</dbReference>